<dbReference type="PRINTS" id="PR00069">
    <property type="entry name" value="ALDKETRDTASE"/>
</dbReference>
<feature type="compositionally biased region" description="Polar residues" evidence="2">
    <location>
        <begin position="447"/>
        <end position="456"/>
    </location>
</feature>
<feature type="transmembrane region" description="Helical" evidence="3">
    <location>
        <begin position="605"/>
        <end position="627"/>
    </location>
</feature>
<comment type="caution">
    <text evidence="5">The sequence shown here is derived from an EMBL/GenBank/DDBJ whole genome shotgun (WGS) entry which is preliminary data.</text>
</comment>
<sequence length="977" mass="107996">MPLIAQKATNRIILGLMTFGPPGGAIARVTDQAAFKECLDLFQSKGYNEVDTARVYVGGSQEGWTAQAGWKERGLTLATKVMYPANAGDNTADKVLESVETSLKELGTDCIDLLYLHRPDRGTPFAETLGAVDKLHKAGKFVRLGISNFTAFEVAEVIALCKYNNWVKPTVYQGMYNCITRSIEPELLVACRRYGLDVVVYNPIAGGLLSGKIKSKDMVVESGRFSLESTSGKAYRERYYRDSTFRALQTIESAVEKHNLTMVETALRWTVHHSQLNIKDGNDGILVGASSVAQLESNLKDLEKGPLPEEVVEALDEAWLFAKADTANYWHGDLEYTYDVQASLSSPLAASTLLTLPTPLYLRGLRPICPPGPLNCRPWCTLDHTFRRQVLDVHGSSTPPLAARLIGTNERAPFSSLFQLLFPTFMPRRPDRDQEVHLLRDHERPSTRSPVPTDDTTCSREPRVKSNSSSVGTRGASTSHQIAASDTDGNSFSDDEGKDSSSWLELDEMDPESARRPAFHRPTDGRSGTPLLHKQQPDEERGRAGSGRSSDGDGRRTSHGSSRDGSPYHREMLERPSFSRRSTMRSRSPLSGVAATSSTRKKYTYAAFFLVVSLIAFCVQTELSAYIQHDLGWDKAYCMMYFTHGSWVVLWPVQLAILRLQKRDLPWPVFWKRHKQQLRTTAMMIETQTLDVFRVSVQHRARPVRYIVRFTAIITCSLTVAGLSWYIAVSLTTPSDLTAIYNCSAFFAYVFSVPLLKEPLRLDKSVAVLIAIAGVLVVAYGDTKEGAQSVEASNRFFGNLVIGVGSVLYGLYEVLYKRFACPPEGVSPGRGMIFANTFGSCIGLFTLTVLWIPLPIIHFLGIEKFELPVASTCWLILLAVLANATFSGSFLVLISLTSPVLSSVAALLTIFIVAIVDWFITGEPLSFAAIIGGAMIIVAFLGLTWSTYREMQEHEALEPIVDLSDSDKDGDISSDED</sequence>
<dbReference type="PANTHER" id="PTHR19346">
    <property type="entry name" value="SUGAR PHOSPHATE TRANSPORTER DOMAIN-CONTAINING PROTEIN"/>
    <property type="match status" value="1"/>
</dbReference>
<dbReference type="InterPro" id="IPR037185">
    <property type="entry name" value="EmrE-like"/>
</dbReference>
<dbReference type="CDD" id="cd19075">
    <property type="entry name" value="AKR_AKR7A1-5"/>
    <property type="match status" value="1"/>
</dbReference>
<dbReference type="GO" id="GO:0016491">
    <property type="term" value="F:oxidoreductase activity"/>
    <property type="evidence" value="ECO:0007669"/>
    <property type="project" value="UniProtKB-KW"/>
</dbReference>
<dbReference type="OrthoDB" id="10062838at2759"/>
<dbReference type="InterPro" id="IPR020471">
    <property type="entry name" value="AKR"/>
</dbReference>
<dbReference type="AlphaFoldDB" id="A0A9P9J3H8"/>
<evidence type="ECO:0000259" key="4">
    <source>
        <dbReference type="Pfam" id="PF00248"/>
    </source>
</evidence>
<proteinExistence type="predicted"/>
<evidence type="ECO:0000313" key="6">
    <source>
        <dbReference type="Proteomes" id="UP000738349"/>
    </source>
</evidence>
<reference evidence="5" key="1">
    <citation type="journal article" date="2021" name="Nat. Commun.">
        <title>Genetic determinants of endophytism in the Arabidopsis root mycobiome.</title>
        <authorList>
            <person name="Mesny F."/>
            <person name="Miyauchi S."/>
            <person name="Thiergart T."/>
            <person name="Pickel B."/>
            <person name="Atanasova L."/>
            <person name="Karlsson M."/>
            <person name="Huettel B."/>
            <person name="Barry K.W."/>
            <person name="Haridas S."/>
            <person name="Chen C."/>
            <person name="Bauer D."/>
            <person name="Andreopoulos W."/>
            <person name="Pangilinan J."/>
            <person name="LaButti K."/>
            <person name="Riley R."/>
            <person name="Lipzen A."/>
            <person name="Clum A."/>
            <person name="Drula E."/>
            <person name="Henrissat B."/>
            <person name="Kohler A."/>
            <person name="Grigoriev I.V."/>
            <person name="Martin F.M."/>
            <person name="Hacquard S."/>
        </authorList>
    </citation>
    <scope>NUCLEOTIDE SEQUENCE</scope>
    <source>
        <strain evidence="5">MPI-CAGE-AT-0147</strain>
    </source>
</reference>
<feature type="compositionally biased region" description="Polar residues" evidence="2">
    <location>
        <begin position="465"/>
        <end position="492"/>
    </location>
</feature>
<evidence type="ECO:0000313" key="5">
    <source>
        <dbReference type="EMBL" id="KAH7148504.1"/>
    </source>
</evidence>
<keyword evidence="3" id="KW-1133">Transmembrane helix</keyword>
<feature type="region of interest" description="Disordered" evidence="2">
    <location>
        <begin position="439"/>
        <end position="593"/>
    </location>
</feature>
<feature type="compositionally biased region" description="Low complexity" evidence="2">
    <location>
        <begin position="575"/>
        <end position="588"/>
    </location>
</feature>
<feature type="transmembrane region" description="Helical" evidence="3">
    <location>
        <begin position="796"/>
        <end position="812"/>
    </location>
</feature>
<dbReference type="Proteomes" id="UP000738349">
    <property type="component" value="Unassembled WGS sequence"/>
</dbReference>
<accession>A0A9P9J3H8</accession>
<evidence type="ECO:0000256" key="1">
    <source>
        <dbReference type="ARBA" id="ARBA00023002"/>
    </source>
</evidence>
<keyword evidence="3" id="KW-0812">Transmembrane</keyword>
<feature type="transmembrane region" description="Helical" evidence="3">
    <location>
        <begin position="833"/>
        <end position="854"/>
    </location>
</feature>
<gene>
    <name evidence="5" type="ORF">EDB81DRAFT_649828</name>
</gene>
<evidence type="ECO:0000256" key="2">
    <source>
        <dbReference type="SAM" id="MobiDB-lite"/>
    </source>
</evidence>
<dbReference type="EMBL" id="JAGMUV010000007">
    <property type="protein sequence ID" value="KAH7148504.1"/>
    <property type="molecule type" value="Genomic_DNA"/>
</dbReference>
<dbReference type="InterPro" id="IPR023210">
    <property type="entry name" value="NADP_OxRdtase_dom"/>
</dbReference>
<evidence type="ECO:0000256" key="3">
    <source>
        <dbReference type="SAM" id="Phobius"/>
    </source>
</evidence>
<feature type="transmembrane region" description="Helical" evidence="3">
    <location>
        <begin position="900"/>
        <end position="920"/>
    </location>
</feature>
<feature type="transmembrane region" description="Helical" evidence="3">
    <location>
        <begin position="706"/>
        <end position="727"/>
    </location>
</feature>
<dbReference type="Pfam" id="PF00248">
    <property type="entry name" value="Aldo_ket_red"/>
    <property type="match status" value="1"/>
</dbReference>
<dbReference type="InterPro" id="IPR026505">
    <property type="entry name" value="Solute_c_fam_35_mem_F3/F4"/>
</dbReference>
<dbReference type="PANTHER" id="PTHR19346:SF4">
    <property type="entry name" value="SUGAR PHOSPHATE TRANSPORTER DOMAIN-CONTAINING PROTEIN"/>
    <property type="match status" value="1"/>
</dbReference>
<feature type="transmembrane region" description="Helical" evidence="3">
    <location>
        <begin position="874"/>
        <end position="893"/>
    </location>
</feature>
<dbReference type="InterPro" id="IPR036812">
    <property type="entry name" value="NAD(P)_OxRdtase_dom_sf"/>
</dbReference>
<name>A0A9P9J3H8_9HYPO</name>
<keyword evidence="3" id="KW-0472">Membrane</keyword>
<keyword evidence="6" id="KW-1185">Reference proteome</keyword>
<dbReference type="SUPFAM" id="SSF103481">
    <property type="entry name" value="Multidrug resistance efflux transporter EmrE"/>
    <property type="match status" value="2"/>
</dbReference>
<dbReference type="SUPFAM" id="SSF51430">
    <property type="entry name" value="NAD(P)-linked oxidoreductase"/>
    <property type="match status" value="1"/>
</dbReference>
<keyword evidence="1" id="KW-0560">Oxidoreductase</keyword>
<dbReference type="Gene3D" id="3.20.20.100">
    <property type="entry name" value="NADP-dependent oxidoreductase domain"/>
    <property type="match status" value="1"/>
</dbReference>
<feature type="transmembrane region" description="Helical" evidence="3">
    <location>
        <begin position="926"/>
        <end position="945"/>
    </location>
</feature>
<organism evidence="5 6">
    <name type="scientific">Dactylonectria macrodidyma</name>
    <dbReference type="NCBI Taxonomy" id="307937"/>
    <lineage>
        <taxon>Eukaryota</taxon>
        <taxon>Fungi</taxon>
        <taxon>Dikarya</taxon>
        <taxon>Ascomycota</taxon>
        <taxon>Pezizomycotina</taxon>
        <taxon>Sordariomycetes</taxon>
        <taxon>Hypocreomycetidae</taxon>
        <taxon>Hypocreales</taxon>
        <taxon>Nectriaceae</taxon>
        <taxon>Dactylonectria</taxon>
    </lineage>
</organism>
<feature type="transmembrane region" description="Helical" evidence="3">
    <location>
        <begin position="739"/>
        <end position="756"/>
    </location>
</feature>
<feature type="transmembrane region" description="Helical" evidence="3">
    <location>
        <begin position="765"/>
        <end position="781"/>
    </location>
</feature>
<protein>
    <submittedName>
        <fullName evidence="5">NADP-dependent oxidoreductase domain-containing protein</fullName>
    </submittedName>
</protein>
<feature type="domain" description="NADP-dependent oxidoreductase" evidence="4">
    <location>
        <begin position="11"/>
        <end position="319"/>
    </location>
</feature>